<dbReference type="RefSeq" id="WP_015904471.1">
    <property type="nucleotide sequence ID" value="NC_012108.1"/>
</dbReference>
<organism evidence="2 3">
    <name type="scientific">Desulforapulum autotrophicum (strain ATCC 43914 / DSM 3382 / VKM B-1955 / HRM2)</name>
    <name type="common">Desulfobacterium autotrophicum</name>
    <dbReference type="NCBI Taxonomy" id="177437"/>
    <lineage>
        <taxon>Bacteria</taxon>
        <taxon>Pseudomonadati</taxon>
        <taxon>Thermodesulfobacteriota</taxon>
        <taxon>Desulfobacteria</taxon>
        <taxon>Desulfobacterales</taxon>
        <taxon>Desulfobacteraceae</taxon>
        <taxon>Desulforapulum</taxon>
    </lineage>
</organism>
<evidence type="ECO:0000313" key="1">
    <source>
        <dbReference type="EMBL" id="ACN15707.1"/>
    </source>
</evidence>
<dbReference type="OrthoDB" id="5410756at2"/>
<dbReference type="Proteomes" id="UP000000442">
    <property type="component" value="Chromosome"/>
</dbReference>
<accession>C0QC36</accession>
<dbReference type="KEGG" id="dat:HRM2_39950"/>
<dbReference type="Gene3D" id="3.30.420.10">
    <property type="entry name" value="Ribonuclease H-like superfamily/Ribonuclease H"/>
    <property type="match status" value="1"/>
</dbReference>
<reference evidence="2" key="1">
    <citation type="submission" date="2008-05" db="EMBL/GenBank/DDBJ databases">
        <authorList>
            <person name="Strittmatter A."/>
            <person name="Liesegang H."/>
            <person name="Rabus R."/>
            <person name="Decker I."/>
            <person name="Amann J."/>
            <person name="Andres S."/>
            <person name="Henne A."/>
            <person name="Martinez-Arias R."/>
            <person name="Bartels D."/>
            <person name="Goesmann A."/>
            <person name="Krause L."/>
            <person name="Puehler A."/>
            <person name="Klenk H.-K."/>
            <person name="Richter M."/>
            <person name="Schueler M."/>
            <person name="Gloeckner F.O."/>
            <person name="Meyerdierks A."/>
            <person name="Widdel F."/>
            <person name="Gottschalk G."/>
            <person name="Amann R."/>
        </authorList>
    </citation>
    <scope>NUCLEOTIDE SEQUENCE</scope>
    <source>
        <strain evidence="2">HRM2</strain>
    </source>
</reference>
<dbReference type="HOGENOM" id="CLU_491544_0_0_7"/>
<name>C0QC36_DESAH</name>
<reference evidence="2 3" key="2">
    <citation type="journal article" date="2009" name="Environ. Microbiol.">
        <title>Genome sequence of Desulfobacterium autotrophicum HRM2, a marine sulfate reducer oxidizing organic carbon completely to carbon dioxide.</title>
        <authorList>
            <person name="Strittmatter A.W."/>
            <person name="Liesegang H."/>
            <person name="Rabus R."/>
            <person name="Decker I."/>
            <person name="Amann J."/>
            <person name="Andres S."/>
            <person name="Henne A."/>
            <person name="Fricke W.F."/>
            <person name="Martinez-Arias R."/>
            <person name="Bartels D."/>
            <person name="Goesmann A."/>
            <person name="Krause L."/>
            <person name="Puehler A."/>
            <person name="Klenk H.P."/>
            <person name="Richter M."/>
            <person name="Schuler M."/>
            <person name="Gloeckner F.O."/>
            <person name="Meyerdierks A."/>
            <person name="Gottschalk G."/>
            <person name="Amann R."/>
        </authorList>
    </citation>
    <scope>NUCLEOTIDE SEQUENCE [LARGE SCALE GENOMIC DNA]</scope>
    <source>
        <strain evidence="3">ATCC 43914 / DSM 3382 / HRM2</strain>
        <strain evidence="2">HRM2</strain>
    </source>
</reference>
<dbReference type="eggNOG" id="COG2801">
    <property type="taxonomic scope" value="Bacteria"/>
</dbReference>
<keyword evidence="3" id="KW-1185">Reference proteome</keyword>
<evidence type="ECO:0000313" key="3">
    <source>
        <dbReference type="Proteomes" id="UP000000442"/>
    </source>
</evidence>
<gene>
    <name evidence="1" type="ordered locus">HRM2_26130</name>
    <name evidence="2" type="ordered locus">HRM2_39950</name>
</gene>
<sequence length="562" mass="66494">MDTDNLKVIPNLTLDDRFNLLLHKKIMNKKGSAKRASKKYYKDQYQKTGIIPGPLLLVEKKVMEGRKCSGRPRSFSEQVRRRFIEMVKESCDPSSQQFIFITHKARTIKNYHHWLEKEFKKKISIHALRHCVYRENLKSYLNKPDFEDDVPVQNSFKPEPVFDLIQMDGCVFRYFKIRNDKGHWQKPQVIEFYDTGSRYMFILDAYFSESSWNSVNLFTKFLLARPFPQKKIRIRPDNAKGFLNLKRPINDLNLKHSTPNGFYMEPDFSRIHAPKDKAHLESSHRSLHNFEIRIIKAFEKRIVKTEPGYIFKKGKQEKITVTLLDINLDELKTSSLMEEYRHEHNCTRHYFSEKGKVNAWVPDKKLTDFFETFTSTLTFCPDQVKEHMKYGFRKTKATVSKQKTIRFENQDYYVTMGADKFSSHKSTPVQISRYNDKLFLFEPREDGIFWGEALARKPFEKPLKVLTILPEKNELDQIIDFLEHNSMVVDRPLLIKNYEKGLSMPMAKQILQHNQKRYTTYIKKMQQPTNIKGAVLFNAFILDCESHYRKIHVAPYAFSGEV</sequence>
<evidence type="ECO:0000313" key="2">
    <source>
        <dbReference type="EMBL" id="ACN17053.1"/>
    </source>
</evidence>
<dbReference type="InterPro" id="IPR036397">
    <property type="entry name" value="RNaseH_sf"/>
</dbReference>
<dbReference type="AlphaFoldDB" id="C0QC36"/>
<dbReference type="STRING" id="177437.HRM2_26130"/>
<dbReference type="EMBL" id="CP001087">
    <property type="protein sequence ID" value="ACN17053.1"/>
    <property type="molecule type" value="Genomic_DNA"/>
</dbReference>
<protein>
    <submittedName>
        <fullName evidence="1">Integrase family protein (Integrase domain protein)</fullName>
    </submittedName>
</protein>
<dbReference type="EMBL" id="CP001087">
    <property type="protein sequence ID" value="ACN15707.1"/>
    <property type="molecule type" value="Genomic_DNA"/>
</dbReference>
<proteinExistence type="predicted"/>
<dbReference type="GO" id="GO:0003676">
    <property type="term" value="F:nucleic acid binding"/>
    <property type="evidence" value="ECO:0007669"/>
    <property type="project" value="InterPro"/>
</dbReference>
<dbReference type="KEGG" id="dat:HRM2_26130"/>